<organism evidence="2 3">
    <name type="scientific">Rhizoctonia solani</name>
    <dbReference type="NCBI Taxonomy" id="456999"/>
    <lineage>
        <taxon>Eukaryota</taxon>
        <taxon>Fungi</taxon>
        <taxon>Dikarya</taxon>
        <taxon>Basidiomycota</taxon>
        <taxon>Agaricomycotina</taxon>
        <taxon>Agaricomycetes</taxon>
        <taxon>Cantharellales</taxon>
        <taxon>Ceratobasidiaceae</taxon>
        <taxon>Rhizoctonia</taxon>
    </lineage>
</organism>
<keyword evidence="1" id="KW-1133">Transmembrane helix</keyword>
<feature type="transmembrane region" description="Helical" evidence="1">
    <location>
        <begin position="239"/>
        <end position="260"/>
    </location>
</feature>
<reference evidence="2" key="1">
    <citation type="submission" date="2021-01" db="EMBL/GenBank/DDBJ databases">
        <authorList>
            <person name="Kaushik A."/>
        </authorList>
    </citation>
    <scope>NUCLEOTIDE SEQUENCE</scope>
    <source>
        <strain evidence="2">AG2-2IIIB</strain>
    </source>
</reference>
<feature type="transmembrane region" description="Helical" evidence="1">
    <location>
        <begin position="212"/>
        <end position="233"/>
    </location>
</feature>
<feature type="transmembrane region" description="Helical" evidence="1">
    <location>
        <begin position="302"/>
        <end position="328"/>
    </location>
</feature>
<evidence type="ECO:0000313" key="3">
    <source>
        <dbReference type="Proteomes" id="UP000663843"/>
    </source>
</evidence>
<evidence type="ECO:0000313" key="2">
    <source>
        <dbReference type="EMBL" id="CAE6478918.1"/>
    </source>
</evidence>
<feature type="transmembrane region" description="Helical" evidence="1">
    <location>
        <begin position="334"/>
        <end position="352"/>
    </location>
</feature>
<sequence>MDIYINPTSDPQTGQKIGAYYLVNHCKHSIAFLRQVDTRSIGLPDVRSTIHLERVLRNEYWTHCEYMPRPDVDHTDSAKKLQGQLSSLMIDNISSEGSTSPFTRKECKHYLKAVNPNTNEPQYLNWSVARINSLLIQSQIINFHGEQCARADRTMVVTGQRPPARTALYLQLSKYMFEFPVTHLNRLEHAWTDRIIYSHHWKKLLGELIEEWIVAAGAAGLVWVANIMLFTTALSPVTLFLLAASTLSTVYGAAKALLLIRKHRSLGQYAVHGSQYLQANEKYGTGLQDLSFEYSYPWACTLWAGALTSAGVLWMVLSQVITCVLSLFAPMKFIPPHILYTGVLMLGAWAYGRGIASDAKKLISAKPASHVQYVIRTK</sequence>
<keyword evidence="1" id="KW-0812">Transmembrane</keyword>
<name>A0A8H3CG03_9AGAM</name>
<comment type="caution">
    <text evidence="2">The sequence shown here is derived from an EMBL/GenBank/DDBJ whole genome shotgun (WGS) entry which is preliminary data.</text>
</comment>
<dbReference type="Proteomes" id="UP000663843">
    <property type="component" value="Unassembled WGS sequence"/>
</dbReference>
<accession>A0A8H3CG03</accession>
<keyword evidence="1" id="KW-0472">Membrane</keyword>
<dbReference type="AlphaFoldDB" id="A0A8H3CG03"/>
<gene>
    <name evidence="2" type="ORF">RDB_LOCUS115460</name>
</gene>
<dbReference type="EMBL" id="CAJMWT010003792">
    <property type="protein sequence ID" value="CAE6478918.1"/>
    <property type="molecule type" value="Genomic_DNA"/>
</dbReference>
<evidence type="ECO:0000256" key="1">
    <source>
        <dbReference type="SAM" id="Phobius"/>
    </source>
</evidence>
<protein>
    <submittedName>
        <fullName evidence="2">Uncharacterized protein</fullName>
    </submittedName>
</protein>
<proteinExistence type="predicted"/>